<dbReference type="RefSeq" id="XP_016230325.1">
    <property type="nucleotide sequence ID" value="XM_016385381.1"/>
</dbReference>
<protein>
    <recommendedName>
        <fullName evidence="5">Zn(2)-C6 fungal-type domain-containing protein</fullName>
    </recommendedName>
</protein>
<keyword evidence="3" id="KW-0804">Transcription</keyword>
<dbReference type="GO" id="GO:0003677">
    <property type="term" value="F:DNA binding"/>
    <property type="evidence" value="ECO:0007669"/>
    <property type="project" value="UniProtKB-KW"/>
</dbReference>
<dbReference type="STRING" id="91928.A0A0D2BFI7"/>
<evidence type="ECO:0000256" key="3">
    <source>
        <dbReference type="ARBA" id="ARBA00023163"/>
    </source>
</evidence>
<name>A0A0D2BFI7_9EURO</name>
<dbReference type="SMART" id="SM00066">
    <property type="entry name" value="GAL4"/>
    <property type="match status" value="1"/>
</dbReference>
<dbReference type="Proteomes" id="UP000053328">
    <property type="component" value="Unassembled WGS sequence"/>
</dbReference>
<dbReference type="PROSITE" id="PS50048">
    <property type="entry name" value="ZN2_CY6_FUNGAL_2"/>
    <property type="match status" value="1"/>
</dbReference>
<feature type="domain" description="Zn(2)-C6 fungal-type" evidence="5">
    <location>
        <begin position="12"/>
        <end position="42"/>
    </location>
</feature>
<dbReference type="OrthoDB" id="4356994at2759"/>
<dbReference type="GO" id="GO:0008270">
    <property type="term" value="F:zinc ion binding"/>
    <property type="evidence" value="ECO:0007669"/>
    <property type="project" value="InterPro"/>
</dbReference>
<keyword evidence="7" id="KW-1185">Reference proteome</keyword>
<keyword evidence="1" id="KW-0805">Transcription regulation</keyword>
<dbReference type="InterPro" id="IPR001138">
    <property type="entry name" value="Zn2Cys6_DnaBD"/>
</dbReference>
<dbReference type="GO" id="GO:0000981">
    <property type="term" value="F:DNA-binding transcription factor activity, RNA polymerase II-specific"/>
    <property type="evidence" value="ECO:0007669"/>
    <property type="project" value="InterPro"/>
</dbReference>
<evidence type="ECO:0000313" key="6">
    <source>
        <dbReference type="EMBL" id="KIW10109.1"/>
    </source>
</evidence>
<gene>
    <name evidence="6" type="ORF">PV08_11069</name>
</gene>
<evidence type="ECO:0000256" key="4">
    <source>
        <dbReference type="ARBA" id="ARBA00023242"/>
    </source>
</evidence>
<dbReference type="GeneID" id="27338152"/>
<dbReference type="SUPFAM" id="SSF57701">
    <property type="entry name" value="Zn2/Cys6 DNA-binding domain"/>
    <property type="match status" value="1"/>
</dbReference>
<evidence type="ECO:0000256" key="2">
    <source>
        <dbReference type="ARBA" id="ARBA00023125"/>
    </source>
</evidence>
<dbReference type="VEuPathDB" id="FungiDB:PV08_11069"/>
<dbReference type="CDD" id="cd00067">
    <property type="entry name" value="GAL4"/>
    <property type="match status" value="1"/>
</dbReference>
<dbReference type="InterPro" id="IPR053187">
    <property type="entry name" value="Notoamide_regulator"/>
</dbReference>
<dbReference type="PROSITE" id="PS00463">
    <property type="entry name" value="ZN2_CY6_FUNGAL_1"/>
    <property type="match status" value="1"/>
</dbReference>
<proteinExistence type="predicted"/>
<evidence type="ECO:0000256" key="1">
    <source>
        <dbReference type="ARBA" id="ARBA00023015"/>
    </source>
</evidence>
<dbReference type="HOGENOM" id="CLU_662276_0_0_1"/>
<evidence type="ECO:0000259" key="5">
    <source>
        <dbReference type="PROSITE" id="PS50048"/>
    </source>
</evidence>
<reference evidence="6 7" key="1">
    <citation type="submission" date="2015-01" db="EMBL/GenBank/DDBJ databases">
        <title>The Genome Sequence of Exophiala spinifera CBS89968.</title>
        <authorList>
            <consortium name="The Broad Institute Genomics Platform"/>
            <person name="Cuomo C."/>
            <person name="de Hoog S."/>
            <person name="Gorbushina A."/>
            <person name="Stielow B."/>
            <person name="Teixiera M."/>
            <person name="Abouelleil A."/>
            <person name="Chapman S.B."/>
            <person name="Priest M."/>
            <person name="Young S.K."/>
            <person name="Wortman J."/>
            <person name="Nusbaum C."/>
            <person name="Birren B."/>
        </authorList>
    </citation>
    <scope>NUCLEOTIDE SEQUENCE [LARGE SCALE GENOMIC DNA]</scope>
    <source>
        <strain evidence="6 7">CBS 89968</strain>
    </source>
</reference>
<dbReference type="PANTHER" id="PTHR47256:SF10">
    <property type="entry name" value="ZN(II)2CYS6 TRANSCRIPTION FACTOR (EUROFUNG)"/>
    <property type="match status" value="1"/>
</dbReference>
<dbReference type="InterPro" id="IPR036864">
    <property type="entry name" value="Zn2-C6_fun-type_DNA-bd_sf"/>
</dbReference>
<dbReference type="Gene3D" id="4.10.240.10">
    <property type="entry name" value="Zn(2)-C6 fungal-type DNA-binding domain"/>
    <property type="match status" value="1"/>
</dbReference>
<dbReference type="PANTHER" id="PTHR47256">
    <property type="entry name" value="ZN(II)2CYS6 TRANSCRIPTION FACTOR (EUROFUNG)-RELATED"/>
    <property type="match status" value="1"/>
</dbReference>
<evidence type="ECO:0000313" key="7">
    <source>
        <dbReference type="Proteomes" id="UP000053328"/>
    </source>
</evidence>
<sequence>MRRPSAPKTANACLSCKEKRIKCTGQPSPCQACKKTDRYCHFDLRLDARRRKAGELSATQRQHWFILESLLRSIKFNDRDMVQRLVEAIRSDESPQKVAETFRANIQLVDHLGELTKQDISDADIITLVLQCLSYPSPGSRTNSLDSETRCGLLRAPSSSFSDSSSISPPSSYAVSFDEAFHSAVQSSSVDDEGGIGDELAPHDIADIGSMTTYNLVNMPASASSGQPMCSADIDSGILLPTIGLAQVVDFEAELALSENQSQHRRFSLPGTLQSGGVYGGRSFMKGWDHMRNPSLLRTFTLPLIYPGDPVNDIVLAFRDKARDLLKSGASLRSIMGSGPTDVELLFRPRQSDDEWNVPNWACETTSDLEDFDFHVRLSQVFMRIRFMRWLILPNAEMFTGIPGILKPTVAQMRFPHSVAIDFLPIPAVRNSLVRQLRDWQTLLSRAKYSCNWSESLGPAVITDPISGRRCLSAQFEKHICVYQNWSASSNILETWPELSGELTLDRAI</sequence>
<keyword evidence="2" id="KW-0238">DNA-binding</keyword>
<dbReference type="InterPro" id="IPR021833">
    <property type="entry name" value="DUF3425"/>
</dbReference>
<dbReference type="AlphaFoldDB" id="A0A0D2BFI7"/>
<dbReference type="EMBL" id="KN847500">
    <property type="protein sequence ID" value="KIW10109.1"/>
    <property type="molecule type" value="Genomic_DNA"/>
</dbReference>
<keyword evidence="4" id="KW-0539">Nucleus</keyword>
<dbReference type="Pfam" id="PF11905">
    <property type="entry name" value="DUF3425"/>
    <property type="match status" value="1"/>
</dbReference>
<accession>A0A0D2BFI7</accession>
<organism evidence="6 7">
    <name type="scientific">Exophiala spinifera</name>
    <dbReference type="NCBI Taxonomy" id="91928"/>
    <lineage>
        <taxon>Eukaryota</taxon>
        <taxon>Fungi</taxon>
        <taxon>Dikarya</taxon>
        <taxon>Ascomycota</taxon>
        <taxon>Pezizomycotina</taxon>
        <taxon>Eurotiomycetes</taxon>
        <taxon>Chaetothyriomycetidae</taxon>
        <taxon>Chaetothyriales</taxon>
        <taxon>Herpotrichiellaceae</taxon>
        <taxon>Exophiala</taxon>
    </lineage>
</organism>